<comment type="subcellular location">
    <subcellularLocation>
        <location evidence="2">Cytoplasm</location>
    </subcellularLocation>
    <subcellularLocation>
        <location evidence="1">Endosome</location>
    </subcellularLocation>
</comment>
<dbReference type="OrthoDB" id="2141925at2759"/>
<dbReference type="PROSITE" id="PS51180">
    <property type="entry name" value="BRO1"/>
    <property type="match status" value="1"/>
</dbReference>
<dbReference type="Pfam" id="PF03097">
    <property type="entry name" value="BRO1"/>
    <property type="match status" value="1"/>
</dbReference>
<keyword evidence="3" id="KW-0963">Cytoplasm</keyword>
<keyword evidence="8" id="KW-1185">Reference proteome</keyword>
<proteinExistence type="predicted"/>
<dbReference type="InterPro" id="IPR004328">
    <property type="entry name" value="BRO1_dom"/>
</dbReference>
<evidence type="ECO:0000256" key="3">
    <source>
        <dbReference type="ARBA" id="ARBA00022490"/>
    </source>
</evidence>
<dbReference type="PANTHER" id="PTHR23030:SF30">
    <property type="entry name" value="TYROSINE-PROTEIN PHOSPHATASE NON-RECEPTOR TYPE 23"/>
    <property type="match status" value="1"/>
</dbReference>
<organism evidence="7 8">
    <name type="scientific">Stentor coeruleus</name>
    <dbReference type="NCBI Taxonomy" id="5963"/>
    <lineage>
        <taxon>Eukaryota</taxon>
        <taxon>Sar</taxon>
        <taxon>Alveolata</taxon>
        <taxon>Ciliophora</taxon>
        <taxon>Postciliodesmatophora</taxon>
        <taxon>Heterotrichea</taxon>
        <taxon>Heterotrichida</taxon>
        <taxon>Stentoridae</taxon>
        <taxon>Stentor</taxon>
    </lineage>
</organism>
<evidence type="ECO:0000259" key="6">
    <source>
        <dbReference type="PROSITE" id="PS51180"/>
    </source>
</evidence>
<dbReference type="GO" id="GO:0005768">
    <property type="term" value="C:endosome"/>
    <property type="evidence" value="ECO:0007669"/>
    <property type="project" value="UniProtKB-SubCell"/>
</dbReference>
<sequence>MLSIPVKKTDSTKIFKNCEKYIKKNYDKATIEKVRPFLTEGDAFRDQVVATANVAFDGLNSAIQNTARYYRFIKIIENRIPIGSTELKFTWYDSVNRKKFPVLTYKLEKTCLLYNLGALYSRLGAETDLRGNDGHKIALNAFQNAMGCLNEVRKQGSEARLENNIDLTPECLSMNISILTAQCYCIMYDRMDKNTGNKVNLAKLAYTIHKNFDQAFCASISLKLAKDFQEDFKNMLKFQSLLHLALSSYWMSFPEREEGMKLGTGFGKGVARLRFANENITKAMQTKGLRGAIFETGRNALNMIVKEKELAEGENLSIYMDGIPEAKTLGFEELLMVQPKFPPPVDIESGVTGMEVLLCLVPKEVIALCAEYKEILHQMVSVETGRIGDVKREKDQALESMGLPQKINALSSETGLPEAIWKKIQQVQVAGGFFQLENSLTSLRQLCEGCQKSLTDLTGTLTREEDEDKSLRQAYGYQWGRATSQALNAGLRADIDKYHMKLNMAVQLDQGSLRTWQSNQESLEMLKKGKNELDTLIPANIEQYNPNAAAELLKQSLDALSNSEIAVNESLKVLIQEVEQDNIIEALLKLVEAKLPKESTFNAEISKFNPKKEEISVKITELRGSLQVVCEKNSEFERVKGNMNSNPQRVQILTQLEQAVKVYNDLASILSQGHQFYANLSTHLSVLQQKVADFIYSRNLEKNELITHISGRGGAQGGAPNPYGQFYPQGNPYGQFK</sequence>
<dbReference type="InterPro" id="IPR038499">
    <property type="entry name" value="BRO1_sf"/>
</dbReference>
<evidence type="ECO:0000313" key="8">
    <source>
        <dbReference type="Proteomes" id="UP000187209"/>
    </source>
</evidence>
<evidence type="ECO:0000256" key="2">
    <source>
        <dbReference type="ARBA" id="ARBA00004496"/>
    </source>
</evidence>
<evidence type="ECO:0000256" key="4">
    <source>
        <dbReference type="ARBA" id="ARBA00022753"/>
    </source>
</evidence>
<evidence type="ECO:0000256" key="1">
    <source>
        <dbReference type="ARBA" id="ARBA00004177"/>
    </source>
</evidence>
<comment type="caution">
    <text evidence="7">The sequence shown here is derived from an EMBL/GenBank/DDBJ whole genome shotgun (WGS) entry which is preliminary data.</text>
</comment>
<dbReference type="Gene3D" id="1.20.120.560">
    <property type="entry name" value="alix/aip1 in complex with the ypdl late domain"/>
    <property type="match status" value="1"/>
</dbReference>
<dbReference type="EMBL" id="MPUH01000746">
    <property type="protein sequence ID" value="OMJ74500.1"/>
    <property type="molecule type" value="Genomic_DNA"/>
</dbReference>
<dbReference type="Gene3D" id="1.20.140.50">
    <property type="entry name" value="alix/aip1 like domains"/>
    <property type="match status" value="1"/>
</dbReference>
<accession>A0A1R2BCV7</accession>
<dbReference type="SMART" id="SM01041">
    <property type="entry name" value="BRO1"/>
    <property type="match status" value="1"/>
</dbReference>
<name>A0A1R2BCV7_9CILI</name>
<dbReference type="Proteomes" id="UP000187209">
    <property type="component" value="Unassembled WGS sequence"/>
</dbReference>
<feature type="domain" description="BRO1" evidence="6">
    <location>
        <begin position="1"/>
        <end position="405"/>
    </location>
</feature>
<dbReference type="InterPro" id="IPR025304">
    <property type="entry name" value="ALIX_V_dom"/>
</dbReference>
<evidence type="ECO:0000313" key="7">
    <source>
        <dbReference type="EMBL" id="OMJ74500.1"/>
    </source>
</evidence>
<evidence type="ECO:0000256" key="5">
    <source>
        <dbReference type="SAM" id="MobiDB-lite"/>
    </source>
</evidence>
<feature type="region of interest" description="Disordered" evidence="5">
    <location>
        <begin position="712"/>
        <end position="737"/>
    </location>
</feature>
<protein>
    <recommendedName>
        <fullName evidence="6">BRO1 domain-containing protein</fullName>
    </recommendedName>
</protein>
<keyword evidence="4" id="KW-0967">Endosome</keyword>
<dbReference type="PANTHER" id="PTHR23030">
    <property type="entry name" value="PCD6 INTERACTING PROTEIN-RELATED"/>
    <property type="match status" value="1"/>
</dbReference>
<gene>
    <name evidence="7" type="ORF">SteCoe_26540</name>
</gene>
<dbReference type="AlphaFoldDB" id="A0A1R2BCV7"/>
<dbReference type="Gene3D" id="1.25.40.280">
    <property type="entry name" value="alix/aip1 like domains"/>
    <property type="match status" value="1"/>
</dbReference>
<dbReference type="Pfam" id="PF13949">
    <property type="entry name" value="ALIX_LYPXL_bnd"/>
    <property type="match status" value="1"/>
</dbReference>
<dbReference type="GO" id="GO:0043328">
    <property type="term" value="P:protein transport to vacuole involved in ubiquitin-dependent protein catabolic process via the multivesicular body sorting pathway"/>
    <property type="evidence" value="ECO:0007669"/>
    <property type="project" value="TreeGrafter"/>
</dbReference>
<reference evidence="7 8" key="1">
    <citation type="submission" date="2016-11" db="EMBL/GenBank/DDBJ databases">
        <title>The macronuclear genome of Stentor coeruleus: a giant cell with tiny introns.</title>
        <authorList>
            <person name="Slabodnick M."/>
            <person name="Ruby J.G."/>
            <person name="Reiff S.B."/>
            <person name="Swart E.C."/>
            <person name="Gosai S."/>
            <person name="Prabakaran S."/>
            <person name="Witkowska E."/>
            <person name="Larue G.E."/>
            <person name="Fisher S."/>
            <person name="Freeman R.M."/>
            <person name="Gunawardena J."/>
            <person name="Chu W."/>
            <person name="Stover N.A."/>
            <person name="Gregory B.D."/>
            <person name="Nowacki M."/>
            <person name="Derisi J."/>
            <person name="Roy S.W."/>
            <person name="Marshall W.F."/>
            <person name="Sood P."/>
        </authorList>
    </citation>
    <scope>NUCLEOTIDE SEQUENCE [LARGE SCALE GENOMIC DNA]</scope>
    <source>
        <strain evidence="7">WM001</strain>
    </source>
</reference>